<evidence type="ECO:0000313" key="2">
    <source>
        <dbReference type="EMBL" id="QMP84346.1"/>
    </source>
</evidence>
<dbReference type="Proteomes" id="UP000515922">
    <property type="component" value="Segment"/>
</dbReference>
<name>A0A7G4AWF6_9CAUD</name>
<feature type="domain" description="KTSC" evidence="1">
    <location>
        <begin position="17"/>
        <end position="72"/>
    </location>
</feature>
<dbReference type="EMBL" id="MT711976">
    <property type="protein sequence ID" value="QMP84346.1"/>
    <property type="molecule type" value="Genomic_DNA"/>
</dbReference>
<protein>
    <submittedName>
        <fullName evidence="2">KTSC domain-containing protein</fullName>
    </submittedName>
</protein>
<reference evidence="2 3" key="1">
    <citation type="submission" date="2020-07" db="EMBL/GenBank/DDBJ databases">
        <title>Streptomyces phage Genome sequencing and assembly.</title>
        <authorList>
            <person name="Sharma V."/>
            <person name="Hardy A."/>
            <person name="Frunzke J."/>
        </authorList>
    </citation>
    <scope>NUCLEOTIDE SEQUENCE [LARGE SCALE GENOMIC DNA]</scope>
</reference>
<evidence type="ECO:0000259" key="1">
    <source>
        <dbReference type="Pfam" id="PF13619"/>
    </source>
</evidence>
<organism evidence="2 3">
    <name type="scientific">Streptomyces phage Coruscant</name>
    <dbReference type="NCBI Taxonomy" id="2739834"/>
    <lineage>
        <taxon>Viruses</taxon>
        <taxon>Duplodnaviria</taxon>
        <taxon>Heunggongvirae</taxon>
        <taxon>Uroviricota</taxon>
        <taxon>Caudoviricetes</taxon>
        <taxon>Stanwilliamsviridae</taxon>
        <taxon>Boydwoodruffvirinae</taxon>
        <taxon>Coruscantvirus</taxon>
        <taxon>Coruscantvirus coruscant</taxon>
    </lineage>
</organism>
<dbReference type="Pfam" id="PF13619">
    <property type="entry name" value="KTSC"/>
    <property type="match status" value="1"/>
</dbReference>
<accession>A0A7G4AWF6</accession>
<evidence type="ECO:0000313" key="3">
    <source>
        <dbReference type="Proteomes" id="UP000515922"/>
    </source>
</evidence>
<proteinExistence type="predicted"/>
<sequence>MMGETVVTYDEQLSVDSSAFEAAFWNRHERTLYMKFWDASVVSYASFGNQDWDRFQNAMSKGAYYNSQIKSNWAFKGSRIGSPVSFRERQTVTAKDFNVDSVELNHSAESPVNITVNIFFAGDPEAIAKAVERFAPSIKALKNFGKV</sequence>
<keyword evidence="3" id="KW-1185">Reference proteome</keyword>
<gene>
    <name evidence="2" type="ORF">HUN41_00258</name>
</gene>
<dbReference type="InterPro" id="IPR025309">
    <property type="entry name" value="KTSC_dom"/>
</dbReference>